<dbReference type="GO" id="GO:0071555">
    <property type="term" value="P:cell wall organization"/>
    <property type="evidence" value="ECO:0007669"/>
    <property type="project" value="UniProtKB-KW"/>
</dbReference>
<organism evidence="18 19">
    <name type="scientific">Ichthyobacterium seriolicida</name>
    <dbReference type="NCBI Taxonomy" id="242600"/>
    <lineage>
        <taxon>Bacteria</taxon>
        <taxon>Pseudomonadati</taxon>
        <taxon>Bacteroidota</taxon>
        <taxon>Flavobacteriia</taxon>
        <taxon>Flavobacteriales</taxon>
        <taxon>Ichthyobacteriaceae</taxon>
        <taxon>Ichthyobacterium</taxon>
    </lineage>
</organism>
<dbReference type="SUPFAM" id="SSF56059">
    <property type="entry name" value="Glutathione synthetase ATP-binding domain-like"/>
    <property type="match status" value="1"/>
</dbReference>
<keyword evidence="7 16" id="KW-0547">Nucleotide-binding</keyword>
<evidence type="ECO:0000256" key="11">
    <source>
        <dbReference type="ARBA" id="ARBA00023316"/>
    </source>
</evidence>
<feature type="active site" evidence="14">
    <location>
        <position position="297"/>
    </location>
</feature>
<evidence type="ECO:0000256" key="3">
    <source>
        <dbReference type="ARBA" id="ARBA00010871"/>
    </source>
</evidence>
<dbReference type="EC" id="6.3.2.4" evidence="4 13"/>
<keyword evidence="5 13" id="KW-0963">Cytoplasm</keyword>
<dbReference type="PIRSF" id="PIRSF039102">
    <property type="entry name" value="Ddl/VanB"/>
    <property type="match status" value="1"/>
</dbReference>
<evidence type="ECO:0000259" key="17">
    <source>
        <dbReference type="PROSITE" id="PS50975"/>
    </source>
</evidence>
<evidence type="ECO:0000256" key="9">
    <source>
        <dbReference type="ARBA" id="ARBA00022960"/>
    </source>
</evidence>
<evidence type="ECO:0000256" key="12">
    <source>
        <dbReference type="ARBA" id="ARBA00047614"/>
    </source>
</evidence>
<accession>A0A1J1DYN5</accession>
<comment type="pathway">
    <text evidence="13">Cell wall biogenesis; peptidoglycan biosynthesis.</text>
</comment>
<feature type="domain" description="ATP-grasp" evidence="17">
    <location>
        <begin position="120"/>
        <end position="319"/>
    </location>
</feature>
<feature type="active site" evidence="14">
    <location>
        <position position="164"/>
    </location>
</feature>
<comment type="catalytic activity">
    <reaction evidence="12 13">
        <text>2 D-alanine + ATP = D-alanyl-D-alanine + ADP + phosphate + H(+)</text>
        <dbReference type="Rhea" id="RHEA:11224"/>
        <dbReference type="ChEBI" id="CHEBI:15378"/>
        <dbReference type="ChEBI" id="CHEBI:30616"/>
        <dbReference type="ChEBI" id="CHEBI:43474"/>
        <dbReference type="ChEBI" id="CHEBI:57416"/>
        <dbReference type="ChEBI" id="CHEBI:57822"/>
        <dbReference type="ChEBI" id="CHEBI:456216"/>
        <dbReference type="EC" id="6.3.2.4"/>
    </reaction>
</comment>
<dbReference type="OrthoDB" id="9813261at2"/>
<dbReference type="Pfam" id="PF01820">
    <property type="entry name" value="Dala_Dala_lig_N"/>
    <property type="match status" value="1"/>
</dbReference>
<keyword evidence="9 13" id="KW-0133">Cell shape</keyword>
<dbReference type="InterPro" id="IPR011127">
    <property type="entry name" value="Dala_Dala_lig_N"/>
</dbReference>
<evidence type="ECO:0000256" key="8">
    <source>
        <dbReference type="ARBA" id="ARBA00022840"/>
    </source>
</evidence>
<evidence type="ECO:0000256" key="10">
    <source>
        <dbReference type="ARBA" id="ARBA00022984"/>
    </source>
</evidence>
<evidence type="ECO:0000313" key="19">
    <source>
        <dbReference type="Proteomes" id="UP000243197"/>
    </source>
</evidence>
<proteinExistence type="inferred from homology"/>
<dbReference type="Proteomes" id="UP000243197">
    <property type="component" value="Chromosome"/>
</dbReference>
<feature type="binding site" evidence="15">
    <location>
        <position position="286"/>
    </location>
    <ligand>
        <name>Mg(2+)</name>
        <dbReference type="ChEBI" id="CHEBI:18420"/>
        <label>2</label>
    </ligand>
</feature>
<keyword evidence="15" id="KW-0460">Magnesium</keyword>
<feature type="binding site" evidence="15">
    <location>
        <position position="288"/>
    </location>
    <ligand>
        <name>Mg(2+)</name>
        <dbReference type="ChEBI" id="CHEBI:18420"/>
        <label>2</label>
    </ligand>
</feature>
<evidence type="ECO:0000256" key="5">
    <source>
        <dbReference type="ARBA" id="ARBA00022490"/>
    </source>
</evidence>
<comment type="cofactor">
    <cofactor evidence="15">
        <name>Mg(2+)</name>
        <dbReference type="ChEBI" id="CHEBI:18420"/>
    </cofactor>
    <cofactor evidence="15">
        <name>Mn(2+)</name>
        <dbReference type="ChEBI" id="CHEBI:29035"/>
    </cofactor>
    <text evidence="15">Binds 2 magnesium or manganese ions per subunit.</text>
</comment>
<dbReference type="HAMAP" id="MF_00047">
    <property type="entry name" value="Dala_Dala_lig"/>
    <property type="match status" value="1"/>
</dbReference>
<dbReference type="NCBIfam" id="NF002378">
    <property type="entry name" value="PRK01372.1"/>
    <property type="match status" value="1"/>
</dbReference>
<dbReference type="RefSeq" id="WP_096686482.1">
    <property type="nucleotide sequence ID" value="NZ_AP014564.1"/>
</dbReference>
<dbReference type="InterPro" id="IPR011095">
    <property type="entry name" value="Dala_Dala_lig_C"/>
</dbReference>
<keyword evidence="8 16" id="KW-0067">ATP-binding</keyword>
<dbReference type="Gene3D" id="3.30.470.20">
    <property type="entry name" value="ATP-grasp fold, B domain"/>
    <property type="match status" value="1"/>
</dbReference>
<keyword evidence="15" id="KW-0464">Manganese</keyword>
<feature type="binding site" evidence="15">
    <location>
        <position position="286"/>
    </location>
    <ligand>
        <name>Mg(2+)</name>
        <dbReference type="ChEBI" id="CHEBI:18420"/>
        <label>1</label>
    </ligand>
</feature>
<comment type="function">
    <text evidence="13">Cell wall formation.</text>
</comment>
<dbReference type="EMBL" id="AP014564">
    <property type="protein sequence ID" value="BAV95023.1"/>
    <property type="molecule type" value="Genomic_DNA"/>
</dbReference>
<dbReference type="InterPro" id="IPR000291">
    <property type="entry name" value="D-Ala_lig_Van_CS"/>
</dbReference>
<dbReference type="GO" id="GO:0005524">
    <property type="term" value="F:ATP binding"/>
    <property type="evidence" value="ECO:0007669"/>
    <property type="project" value="UniProtKB-UniRule"/>
</dbReference>
<dbReference type="PANTHER" id="PTHR23132">
    <property type="entry name" value="D-ALANINE--D-ALANINE LIGASE"/>
    <property type="match status" value="1"/>
</dbReference>
<evidence type="ECO:0000256" key="2">
    <source>
        <dbReference type="ARBA" id="ARBA00004496"/>
    </source>
</evidence>
<dbReference type="GO" id="GO:0046872">
    <property type="term" value="F:metal ion binding"/>
    <property type="evidence" value="ECO:0007669"/>
    <property type="project" value="UniProtKB-KW"/>
</dbReference>
<dbReference type="SUPFAM" id="SSF52440">
    <property type="entry name" value="PreATP-grasp domain"/>
    <property type="match status" value="1"/>
</dbReference>
<dbReference type="PROSITE" id="PS50975">
    <property type="entry name" value="ATP_GRASP"/>
    <property type="match status" value="1"/>
</dbReference>
<keyword evidence="15" id="KW-0479">Metal-binding</keyword>
<dbReference type="GO" id="GO:0008716">
    <property type="term" value="F:D-alanine-D-alanine ligase activity"/>
    <property type="evidence" value="ECO:0007669"/>
    <property type="project" value="UniProtKB-UniRule"/>
</dbReference>
<keyword evidence="6 13" id="KW-0436">Ligase</keyword>
<dbReference type="AlphaFoldDB" id="A0A1J1DYN5"/>
<evidence type="ECO:0000256" key="16">
    <source>
        <dbReference type="PROSITE-ProRule" id="PRU00409"/>
    </source>
</evidence>
<keyword evidence="19" id="KW-1185">Reference proteome</keyword>
<keyword evidence="11 13" id="KW-0961">Cell wall biogenesis/degradation</keyword>
<dbReference type="PANTHER" id="PTHR23132:SF23">
    <property type="entry name" value="D-ALANINE--D-ALANINE LIGASE B"/>
    <property type="match status" value="1"/>
</dbReference>
<evidence type="ECO:0000256" key="1">
    <source>
        <dbReference type="ARBA" id="ARBA00001936"/>
    </source>
</evidence>
<dbReference type="InterPro" id="IPR016185">
    <property type="entry name" value="PreATP-grasp_dom_sf"/>
</dbReference>
<reference evidence="18 19" key="1">
    <citation type="submission" date="2014-03" db="EMBL/GenBank/DDBJ databases">
        <title>complete genome sequence of Flavobacteriaceae bacterium JBKA-6.</title>
        <authorList>
            <person name="Takano T."/>
            <person name="Nakamura Y."/>
            <person name="Takuma S."/>
            <person name="Yasuike M."/>
            <person name="Matsuyama T."/>
            <person name="Sakai T."/>
            <person name="Fujiwara A."/>
            <person name="Kimoto K."/>
            <person name="Fukuda Y."/>
            <person name="Kondo H."/>
            <person name="Hirono I."/>
            <person name="Nakayasu C."/>
        </authorList>
    </citation>
    <scope>NUCLEOTIDE SEQUENCE [LARGE SCALE GENOMIC DNA]</scope>
    <source>
        <strain evidence="18 19">JBKA-6</strain>
    </source>
</reference>
<evidence type="ECO:0000256" key="14">
    <source>
        <dbReference type="PIRSR" id="PIRSR039102-1"/>
    </source>
</evidence>
<dbReference type="GO" id="GO:0008360">
    <property type="term" value="P:regulation of cell shape"/>
    <property type="evidence" value="ECO:0007669"/>
    <property type="project" value="UniProtKB-KW"/>
</dbReference>
<dbReference type="UniPathway" id="UPA00219"/>
<feature type="active site" evidence="14">
    <location>
        <position position="14"/>
    </location>
</feature>
<dbReference type="NCBIfam" id="TIGR01205">
    <property type="entry name" value="D_ala_D_alaTIGR"/>
    <property type="match status" value="1"/>
</dbReference>
<keyword evidence="10 13" id="KW-0573">Peptidoglycan synthesis</keyword>
<evidence type="ECO:0000256" key="15">
    <source>
        <dbReference type="PIRSR" id="PIRSR039102-3"/>
    </source>
</evidence>
<protein>
    <recommendedName>
        <fullName evidence="4 13">D-alanine--D-alanine ligase</fullName>
        <ecNumber evidence="4 13">6.3.2.4</ecNumber>
    </recommendedName>
    <alternativeName>
        <fullName evidence="13">D-Ala-D-Ala ligase</fullName>
    </alternativeName>
    <alternativeName>
        <fullName evidence="13">D-alanylalanine synthetase</fullName>
    </alternativeName>
</protein>
<evidence type="ECO:0000256" key="13">
    <source>
        <dbReference type="HAMAP-Rule" id="MF_00047"/>
    </source>
</evidence>
<dbReference type="GO" id="GO:0005737">
    <property type="term" value="C:cytoplasm"/>
    <property type="evidence" value="ECO:0007669"/>
    <property type="project" value="UniProtKB-SubCell"/>
</dbReference>
<sequence>MKNVAIIIGGFSNEKEISIKSGDMVYKNLDKEKYKPYLIHILREGWFFIDENANKIDIDRNDFSLKINGEKIVFDIAFNTIHGSPGEDGKLQGYFEITNIPYTGCDVLTSALTFNKKMCLSILELNGIIKAKNLISYRDRPVEKNDILSELELPIFIKPNKSGSSLGASKVEKQADIDKAIELAFKEDDQILIEEYIDGKEVSVGVFSTNNEVKVLSITEIRSDESFFNYKAKYDGASTEITPADLPKDLASKIKAEAKKIYQILSLRSYIRIDFIIKDEVPYFLEVNATPGLSENSIIPAQIMAYGIEWKDFFSEIIEDIFKNK</sequence>
<comment type="cofactor">
    <cofactor evidence="1">
        <name>Mn(2+)</name>
        <dbReference type="ChEBI" id="CHEBI:29035"/>
    </cofactor>
</comment>
<evidence type="ECO:0000313" key="18">
    <source>
        <dbReference type="EMBL" id="BAV95023.1"/>
    </source>
</evidence>
<dbReference type="KEGG" id="ise:JBKA6_1010"/>
<dbReference type="Gene3D" id="3.30.1490.20">
    <property type="entry name" value="ATP-grasp fold, A domain"/>
    <property type="match status" value="1"/>
</dbReference>
<dbReference type="InterPro" id="IPR011761">
    <property type="entry name" value="ATP-grasp"/>
</dbReference>
<dbReference type="NCBIfam" id="NF002527">
    <property type="entry name" value="PRK01966.1-3"/>
    <property type="match status" value="1"/>
</dbReference>
<feature type="binding site" evidence="15">
    <location>
        <position position="274"/>
    </location>
    <ligand>
        <name>Mg(2+)</name>
        <dbReference type="ChEBI" id="CHEBI:18420"/>
        <label>1</label>
    </ligand>
</feature>
<dbReference type="PROSITE" id="PS00844">
    <property type="entry name" value="DALA_DALA_LIGASE_2"/>
    <property type="match status" value="1"/>
</dbReference>
<evidence type="ECO:0000256" key="4">
    <source>
        <dbReference type="ARBA" id="ARBA00012216"/>
    </source>
</evidence>
<dbReference type="Pfam" id="PF07478">
    <property type="entry name" value="Dala_Dala_lig_C"/>
    <property type="match status" value="1"/>
</dbReference>
<comment type="subcellular location">
    <subcellularLocation>
        <location evidence="2 13">Cytoplasm</location>
    </subcellularLocation>
</comment>
<dbReference type="Gene3D" id="3.40.50.20">
    <property type="match status" value="1"/>
</dbReference>
<dbReference type="PROSITE" id="PS00843">
    <property type="entry name" value="DALA_DALA_LIGASE_1"/>
    <property type="match status" value="1"/>
</dbReference>
<gene>
    <name evidence="13" type="primary">ddl</name>
    <name evidence="18" type="ORF">JBKA6_1010</name>
</gene>
<evidence type="ECO:0000256" key="7">
    <source>
        <dbReference type="ARBA" id="ARBA00022741"/>
    </source>
</evidence>
<dbReference type="GO" id="GO:0009252">
    <property type="term" value="P:peptidoglycan biosynthetic process"/>
    <property type="evidence" value="ECO:0007669"/>
    <property type="project" value="UniProtKB-UniRule"/>
</dbReference>
<dbReference type="InterPro" id="IPR005905">
    <property type="entry name" value="D_ala_D_ala"/>
</dbReference>
<name>A0A1J1DYN5_9FLAO</name>
<evidence type="ECO:0000256" key="6">
    <source>
        <dbReference type="ARBA" id="ARBA00022598"/>
    </source>
</evidence>
<dbReference type="InterPro" id="IPR013815">
    <property type="entry name" value="ATP_grasp_subdomain_1"/>
</dbReference>
<comment type="similarity">
    <text evidence="3 13">Belongs to the D-alanine--D-alanine ligase family.</text>
</comment>